<keyword evidence="3" id="KW-1185">Reference proteome</keyword>
<proteinExistence type="predicted"/>
<dbReference type="EMBL" id="ML996692">
    <property type="protein sequence ID" value="KAF2401615.1"/>
    <property type="molecule type" value="Genomic_DNA"/>
</dbReference>
<reference evidence="2" key="1">
    <citation type="journal article" date="2020" name="Stud. Mycol.">
        <title>101 Dothideomycetes genomes: a test case for predicting lifestyles and emergence of pathogens.</title>
        <authorList>
            <person name="Haridas S."/>
            <person name="Albert R."/>
            <person name="Binder M."/>
            <person name="Bloem J."/>
            <person name="Labutti K."/>
            <person name="Salamov A."/>
            <person name="Andreopoulos B."/>
            <person name="Baker S."/>
            <person name="Barry K."/>
            <person name="Bills G."/>
            <person name="Bluhm B."/>
            <person name="Cannon C."/>
            <person name="Castanera R."/>
            <person name="Culley D."/>
            <person name="Daum C."/>
            <person name="Ezra D."/>
            <person name="Gonzalez J."/>
            <person name="Henrissat B."/>
            <person name="Kuo A."/>
            <person name="Liang C."/>
            <person name="Lipzen A."/>
            <person name="Lutzoni F."/>
            <person name="Magnuson J."/>
            <person name="Mondo S."/>
            <person name="Nolan M."/>
            <person name="Ohm R."/>
            <person name="Pangilinan J."/>
            <person name="Park H.-J."/>
            <person name="Ramirez L."/>
            <person name="Alfaro M."/>
            <person name="Sun H."/>
            <person name="Tritt A."/>
            <person name="Yoshinaga Y."/>
            <person name="Zwiers L.-H."/>
            <person name="Turgeon B."/>
            <person name="Goodwin S."/>
            <person name="Spatafora J."/>
            <person name="Crous P."/>
            <person name="Grigoriev I."/>
        </authorList>
    </citation>
    <scope>NUCLEOTIDE SEQUENCE</scope>
    <source>
        <strain evidence="2">CBS 262.69</strain>
    </source>
</reference>
<dbReference type="AlphaFoldDB" id="A0A6G1I0V9"/>
<feature type="compositionally biased region" description="Low complexity" evidence="1">
    <location>
        <begin position="446"/>
        <end position="458"/>
    </location>
</feature>
<feature type="compositionally biased region" description="Low complexity" evidence="1">
    <location>
        <begin position="195"/>
        <end position="218"/>
    </location>
</feature>
<gene>
    <name evidence="2" type="ORF">EJ06DRAFT_580899</name>
</gene>
<evidence type="ECO:0000313" key="3">
    <source>
        <dbReference type="Proteomes" id="UP000799640"/>
    </source>
</evidence>
<feature type="compositionally biased region" description="Pro residues" evidence="1">
    <location>
        <begin position="361"/>
        <end position="372"/>
    </location>
</feature>
<feature type="region of interest" description="Disordered" evidence="1">
    <location>
        <begin position="446"/>
        <end position="468"/>
    </location>
</feature>
<dbReference type="Proteomes" id="UP000799640">
    <property type="component" value="Unassembled WGS sequence"/>
</dbReference>
<organism evidence="2 3">
    <name type="scientific">Trichodelitschia bisporula</name>
    <dbReference type="NCBI Taxonomy" id="703511"/>
    <lineage>
        <taxon>Eukaryota</taxon>
        <taxon>Fungi</taxon>
        <taxon>Dikarya</taxon>
        <taxon>Ascomycota</taxon>
        <taxon>Pezizomycotina</taxon>
        <taxon>Dothideomycetes</taxon>
        <taxon>Dothideomycetes incertae sedis</taxon>
        <taxon>Phaeotrichales</taxon>
        <taxon>Phaeotrichaceae</taxon>
        <taxon>Trichodelitschia</taxon>
    </lineage>
</organism>
<feature type="compositionally biased region" description="Low complexity" evidence="1">
    <location>
        <begin position="399"/>
        <end position="423"/>
    </location>
</feature>
<accession>A0A6G1I0V9</accession>
<name>A0A6G1I0V9_9PEZI</name>
<feature type="compositionally biased region" description="Low complexity" evidence="1">
    <location>
        <begin position="312"/>
        <end position="330"/>
    </location>
</feature>
<sequence>MELATVITKLLEDIQHLDRLYGQLANVPQHVHDLFLDIVNCRSRLAQLECDKSAFAAVQPLKDFRKRLLDLELFIDPDQVLPRSGLGSALREVVPWLVTDMVHVQRFCDEYRGHVRELDAHCTRLEAGLSSLSATFTPQDQDTASDALPMPDATMAESRFNFSLTIPPIKTEPLPSPSTFAAPKDTLTSQPERTPLNLAPSGPPSSLSSPALSALAGPRQKSRAAIRIQELVDQHCTPIAGAKRKHVEESTTHVRVVQDFIQDTAPFAPPRPFAPAQPLTSPPLYASSQPITSPSLFASSQPTTSPLFASLQATTSPPFSFSSQPATSSPLFPSSASRPLFGAPQPFSAPPPFTLPQKLASPPPFTPPPSHTSPPRLASVQPPKSPFTSTPLQPPPPFSSLLPLHSSPAGPAGPKSPPGLLSPRHLPEDDIPLSLSELTLTLPVSARSSSSSPWHAAPPSLPHRPRPHQTRTTFLAAGAETASLSTVSTASTYASTSSSSHSHPSSASSISRLSLTSDLAHARPFAPDACKLWYRRGSALQSASLMHLEVRLKPQPRGAGTAAITLISKTSTGQEIVDDLWMTAAGANNTPFLENVAIVAAFRARDPRINFVVRFAPHASFHPQYSFVNRDEAWGFVEAITGRKVLTSVDVESIKSALTHGNAQEAGCETLQVLDGPGGRVVRFVRNKNPAAGGSVVEVDAACIRPPKEAERRGRKMVLGLRDGVGIGRELRYLKVVFGSEEGREEFLNAVGV</sequence>
<feature type="region of interest" description="Disordered" evidence="1">
    <location>
        <begin position="167"/>
        <end position="220"/>
    </location>
</feature>
<protein>
    <submittedName>
        <fullName evidence="2">Uncharacterized protein</fullName>
    </submittedName>
</protein>
<feature type="region of interest" description="Disordered" evidence="1">
    <location>
        <begin position="267"/>
        <end position="287"/>
    </location>
</feature>
<feature type="region of interest" description="Disordered" evidence="1">
    <location>
        <begin position="310"/>
        <end position="428"/>
    </location>
</feature>
<evidence type="ECO:0000256" key="1">
    <source>
        <dbReference type="SAM" id="MobiDB-lite"/>
    </source>
</evidence>
<dbReference type="OrthoDB" id="3915284at2759"/>
<evidence type="ECO:0000313" key="2">
    <source>
        <dbReference type="EMBL" id="KAF2401615.1"/>
    </source>
</evidence>